<comment type="similarity">
    <text evidence="1">Belongs to the ATP-dependent AMP-binding enzyme family.</text>
</comment>
<gene>
    <name evidence="4" type="ORF">GUY60_16285</name>
</gene>
<accession>A0A964XMN4</accession>
<dbReference type="InterPro" id="IPR025110">
    <property type="entry name" value="AMP-bd_C"/>
</dbReference>
<protein>
    <submittedName>
        <fullName evidence="4">Long-chain-fatty-acid--CoA ligase</fullName>
    </submittedName>
</protein>
<dbReference type="AlphaFoldDB" id="A0A964XMN4"/>
<keyword evidence="2 4" id="KW-0436">Ligase</keyword>
<dbReference type="RefSeq" id="WP_161698414.1">
    <property type="nucleotide sequence ID" value="NZ_JAAAHS010000111.1"/>
</dbReference>
<evidence type="ECO:0000259" key="3">
    <source>
        <dbReference type="PROSITE" id="PS50206"/>
    </source>
</evidence>
<dbReference type="InterPro" id="IPR020845">
    <property type="entry name" value="AMP-binding_CS"/>
</dbReference>
<reference evidence="4" key="1">
    <citation type="submission" date="2020-01" db="EMBL/GenBank/DDBJ databases">
        <title>Whole-genome analyses of novel actinobacteria.</title>
        <authorList>
            <person name="Sahin N."/>
        </authorList>
    </citation>
    <scope>NUCLEOTIDE SEQUENCE</scope>
    <source>
        <strain evidence="4">YC537</strain>
    </source>
</reference>
<dbReference type="InterPro" id="IPR042099">
    <property type="entry name" value="ANL_N_sf"/>
</dbReference>
<dbReference type="InterPro" id="IPR045851">
    <property type="entry name" value="AMP-bd_C_sf"/>
</dbReference>
<sequence>MPDHSAPLATSPLDTSPLLTSLLAGSARTHGERVAVRQDETVLTYAQLDDASARVAALLRAKGVRAGDRVALMLPNVVHFPVAYYGVLRAGGVVVPLNPLLKAREVAFALRDSGARIVVVSPQFTDEAATAAAEVGAECLVAGSTEFDALVRESEPMPDAVGRTADDTAVILYTSGTTGTPKGAELTHRNLVTNALTAAETLLQAGPDDVLFGGLPLFHAFGQTCALNTAVAAGAALTLLPRFDPVKALDIVCGDGVTIFLGVPTMYTALLNSGVPEGLDLSRLRLAVSGGASLPVEVLHDAENRLGVTLLEGYGLSETSPVAAFNSPDRPRKAGSIGLPVRGVELRLVADDGTTAAPGAIGEIAIRGENVMKGYWNRPDATAEAIRDGWFHSGDLARVDEDGFYFIVDRKKDLIIRGGYNVYPREIEEVLYEHPAVAEAAVVGVPHAVHGEETAAVITLRAGAHAMATEIRDYVKERVAAYKYPRIVTFTDALPKGATGKILKREIVVDQHTPEH</sequence>
<dbReference type="FunFam" id="3.30.300.30:FF:000008">
    <property type="entry name" value="2,3-dihydroxybenzoate-AMP ligase"/>
    <property type="match status" value="1"/>
</dbReference>
<feature type="domain" description="Rhodanese" evidence="3">
    <location>
        <begin position="32"/>
        <end position="96"/>
    </location>
</feature>
<dbReference type="SUPFAM" id="SSF56801">
    <property type="entry name" value="Acetyl-CoA synthetase-like"/>
    <property type="match status" value="1"/>
</dbReference>
<dbReference type="InterPro" id="IPR050237">
    <property type="entry name" value="ATP-dep_AMP-bd_enzyme"/>
</dbReference>
<evidence type="ECO:0000256" key="1">
    <source>
        <dbReference type="ARBA" id="ARBA00006432"/>
    </source>
</evidence>
<dbReference type="PANTHER" id="PTHR43767:SF12">
    <property type="entry name" value="AMP-DEPENDENT SYNTHETASE AND LIGASE"/>
    <property type="match status" value="1"/>
</dbReference>
<dbReference type="NCBIfam" id="NF004837">
    <property type="entry name" value="PRK06187.1"/>
    <property type="match status" value="1"/>
</dbReference>
<dbReference type="Gene3D" id="3.40.50.12780">
    <property type="entry name" value="N-terminal domain of ligase-like"/>
    <property type="match status" value="1"/>
</dbReference>
<proteinExistence type="inferred from homology"/>
<dbReference type="Pfam" id="PF13193">
    <property type="entry name" value="AMP-binding_C"/>
    <property type="match status" value="1"/>
</dbReference>
<evidence type="ECO:0000313" key="5">
    <source>
        <dbReference type="Proteomes" id="UP000598297"/>
    </source>
</evidence>
<organism evidence="4 5">
    <name type="scientific">Streptomyces boluensis</name>
    <dbReference type="NCBI Taxonomy" id="1775135"/>
    <lineage>
        <taxon>Bacteria</taxon>
        <taxon>Bacillati</taxon>
        <taxon>Actinomycetota</taxon>
        <taxon>Actinomycetes</taxon>
        <taxon>Kitasatosporales</taxon>
        <taxon>Streptomycetaceae</taxon>
        <taxon>Streptomyces</taxon>
    </lineage>
</organism>
<keyword evidence="5" id="KW-1185">Reference proteome</keyword>
<dbReference type="Pfam" id="PF00501">
    <property type="entry name" value="AMP-binding"/>
    <property type="match status" value="1"/>
</dbReference>
<evidence type="ECO:0000313" key="4">
    <source>
        <dbReference type="EMBL" id="NBE52957.1"/>
    </source>
</evidence>
<dbReference type="InterPro" id="IPR001763">
    <property type="entry name" value="Rhodanese-like_dom"/>
</dbReference>
<dbReference type="OrthoDB" id="9803968at2"/>
<dbReference type="Gene3D" id="3.30.300.30">
    <property type="match status" value="1"/>
</dbReference>
<comment type="caution">
    <text evidence="4">The sequence shown here is derived from an EMBL/GenBank/DDBJ whole genome shotgun (WGS) entry which is preliminary data.</text>
</comment>
<dbReference type="CDD" id="cd05936">
    <property type="entry name" value="FC-FACS_FadD_like"/>
    <property type="match status" value="1"/>
</dbReference>
<dbReference type="EMBL" id="JAAAHS010000111">
    <property type="protein sequence ID" value="NBE52957.1"/>
    <property type="molecule type" value="Genomic_DNA"/>
</dbReference>
<dbReference type="InterPro" id="IPR000873">
    <property type="entry name" value="AMP-dep_synth/lig_dom"/>
</dbReference>
<name>A0A964XMN4_9ACTN</name>
<dbReference type="Proteomes" id="UP000598297">
    <property type="component" value="Unassembled WGS sequence"/>
</dbReference>
<dbReference type="PROSITE" id="PS00455">
    <property type="entry name" value="AMP_BINDING"/>
    <property type="match status" value="1"/>
</dbReference>
<dbReference type="PROSITE" id="PS50206">
    <property type="entry name" value="RHODANESE_3"/>
    <property type="match status" value="1"/>
</dbReference>
<dbReference type="GO" id="GO:0016877">
    <property type="term" value="F:ligase activity, forming carbon-sulfur bonds"/>
    <property type="evidence" value="ECO:0007669"/>
    <property type="project" value="UniProtKB-ARBA"/>
</dbReference>
<evidence type="ECO:0000256" key="2">
    <source>
        <dbReference type="ARBA" id="ARBA00022598"/>
    </source>
</evidence>
<dbReference type="PANTHER" id="PTHR43767">
    <property type="entry name" value="LONG-CHAIN-FATTY-ACID--COA LIGASE"/>
    <property type="match status" value="1"/>
</dbReference>